<gene>
    <name evidence="2" type="ORF">ABNX05_00410</name>
</gene>
<keyword evidence="1" id="KW-0472">Membrane</keyword>
<reference evidence="2 3" key="1">
    <citation type="submission" date="2024-06" db="EMBL/GenBank/DDBJ databases">
        <title>Lysinibacillus zambalefons sp. nov., a Novel Firmicute Isolated from the Poon Bato Zambales Hyperalkaline Spring.</title>
        <authorList>
            <person name="Aja J.A."/>
            <person name="Lazaro J.E.H."/>
            <person name="Llorin L.D."/>
            <person name="Lim K.R."/>
            <person name="Teodosio J."/>
            <person name="Dalisay D.S."/>
        </authorList>
    </citation>
    <scope>NUCLEOTIDE SEQUENCE [LARGE SCALE GENOMIC DNA]</scope>
    <source>
        <strain evidence="2 3">M3</strain>
    </source>
</reference>
<organism evidence="2 3">
    <name type="scientific">Lysinibacillus zambalensis</name>
    <dbReference type="NCBI Taxonomy" id="3160866"/>
    <lineage>
        <taxon>Bacteria</taxon>
        <taxon>Bacillati</taxon>
        <taxon>Bacillota</taxon>
        <taxon>Bacilli</taxon>
        <taxon>Bacillales</taxon>
        <taxon>Bacillaceae</taxon>
        <taxon>Lysinibacillus</taxon>
    </lineage>
</organism>
<evidence type="ECO:0000313" key="3">
    <source>
        <dbReference type="Proteomes" id="UP001478862"/>
    </source>
</evidence>
<dbReference type="EMBL" id="JBEGDG010000001">
    <property type="protein sequence ID" value="MEQ6353076.1"/>
    <property type="molecule type" value="Genomic_DNA"/>
</dbReference>
<keyword evidence="3" id="KW-1185">Reference proteome</keyword>
<comment type="caution">
    <text evidence="2">The sequence shown here is derived from an EMBL/GenBank/DDBJ whole genome shotgun (WGS) entry which is preliminary data.</text>
</comment>
<protein>
    <submittedName>
        <fullName evidence="2">Uncharacterized protein</fullName>
    </submittedName>
</protein>
<keyword evidence="1" id="KW-1133">Transmembrane helix</keyword>
<evidence type="ECO:0000313" key="2">
    <source>
        <dbReference type="EMBL" id="MEQ6353076.1"/>
    </source>
</evidence>
<dbReference type="Proteomes" id="UP001478862">
    <property type="component" value="Unassembled WGS sequence"/>
</dbReference>
<keyword evidence="1" id="KW-0812">Transmembrane</keyword>
<sequence>MKKSLKISSIIILVIVVVSIVALLALLLFGRSNHSNLSGSVPEKIDQYLINEKFQGTVLFAKEDEVLFSKGYLLSATDLPNSPSRLYQIASLCYTAK</sequence>
<proteinExistence type="predicted"/>
<dbReference type="RefSeq" id="WP_349657867.1">
    <property type="nucleotide sequence ID" value="NZ_JBEGDG010000001.1"/>
</dbReference>
<accession>A0ABV1MKP2</accession>
<evidence type="ECO:0000256" key="1">
    <source>
        <dbReference type="SAM" id="Phobius"/>
    </source>
</evidence>
<feature type="transmembrane region" description="Helical" evidence="1">
    <location>
        <begin position="7"/>
        <end position="29"/>
    </location>
</feature>
<name>A0ABV1MKP2_9BACI</name>